<gene>
    <name evidence="2" type="ORF">UFOVP868_68</name>
</gene>
<evidence type="ECO:0000256" key="1">
    <source>
        <dbReference type="SAM" id="MobiDB-lite"/>
    </source>
</evidence>
<evidence type="ECO:0000313" key="2">
    <source>
        <dbReference type="EMBL" id="CAB4167932.1"/>
    </source>
</evidence>
<sequence length="147" mass="16793">MSDVVGRLYAAKKAPHVGVVARAVRSLKNAVRLMWLGSSVRGFCYRALMRFAHRFNWHYAPIIGPMMCDPGDPREGKRQRWCQWCGMRDWVIECTGPLRSQERANRSLPHAEKLQGAEAPPINESIYWSKEDTYDAPPTTTETNSNE</sequence>
<proteinExistence type="predicted"/>
<feature type="compositionally biased region" description="Basic and acidic residues" evidence="1">
    <location>
        <begin position="102"/>
        <end position="115"/>
    </location>
</feature>
<protein>
    <submittedName>
        <fullName evidence="2">Uncharacterized protein</fullName>
    </submittedName>
</protein>
<dbReference type="EMBL" id="LR796817">
    <property type="protein sequence ID" value="CAB4167932.1"/>
    <property type="molecule type" value="Genomic_DNA"/>
</dbReference>
<accession>A0A6J5P9Y3</accession>
<feature type="region of interest" description="Disordered" evidence="1">
    <location>
        <begin position="102"/>
        <end position="147"/>
    </location>
</feature>
<feature type="compositionally biased region" description="Polar residues" evidence="1">
    <location>
        <begin position="138"/>
        <end position="147"/>
    </location>
</feature>
<organism evidence="2">
    <name type="scientific">uncultured Caudovirales phage</name>
    <dbReference type="NCBI Taxonomy" id="2100421"/>
    <lineage>
        <taxon>Viruses</taxon>
        <taxon>Duplodnaviria</taxon>
        <taxon>Heunggongvirae</taxon>
        <taxon>Uroviricota</taxon>
        <taxon>Caudoviricetes</taxon>
        <taxon>Peduoviridae</taxon>
        <taxon>Maltschvirus</taxon>
        <taxon>Maltschvirus maltsch</taxon>
    </lineage>
</organism>
<reference evidence="2" key="1">
    <citation type="submission" date="2020-04" db="EMBL/GenBank/DDBJ databases">
        <authorList>
            <person name="Chiriac C."/>
            <person name="Salcher M."/>
            <person name="Ghai R."/>
            <person name="Kavagutti S V."/>
        </authorList>
    </citation>
    <scope>NUCLEOTIDE SEQUENCE</scope>
</reference>
<name>A0A6J5P9Y3_9CAUD</name>